<keyword evidence="13" id="KW-1185">Reference proteome</keyword>
<dbReference type="Gene3D" id="3.20.20.70">
    <property type="entry name" value="Aldolase class I"/>
    <property type="match status" value="1"/>
</dbReference>
<evidence type="ECO:0000313" key="12">
    <source>
        <dbReference type="EMBL" id="ABV87466.1"/>
    </source>
</evidence>
<feature type="domain" description="NADH:flavin oxidoreductase/NADH oxidase N-terminal" evidence="10">
    <location>
        <begin position="7"/>
        <end position="362"/>
    </location>
</feature>
<dbReference type="HOGENOM" id="CLU_012153_1_2_6"/>
<evidence type="ECO:0000313" key="13">
    <source>
        <dbReference type="Proteomes" id="UP000002608"/>
    </source>
</evidence>
<keyword evidence="9" id="KW-0411">Iron-sulfur</keyword>
<dbReference type="GO" id="GO:0016491">
    <property type="term" value="F:oxidoreductase activity"/>
    <property type="evidence" value="ECO:0007669"/>
    <property type="project" value="UniProtKB-KW"/>
</dbReference>
<protein>
    <submittedName>
        <fullName evidence="12">NADH:flavin oxidoreductase/NADH oxidase</fullName>
    </submittedName>
</protein>
<evidence type="ECO:0000256" key="4">
    <source>
        <dbReference type="ARBA" id="ARBA00022630"/>
    </source>
</evidence>
<keyword evidence="6" id="KW-0479">Metal-binding</keyword>
<dbReference type="CDD" id="cd02803">
    <property type="entry name" value="OYE_like_FMN_family"/>
    <property type="match status" value="1"/>
</dbReference>
<proteinExistence type="inferred from homology"/>
<dbReference type="AlphaFoldDB" id="A8H4H9"/>
<dbReference type="Proteomes" id="UP000002608">
    <property type="component" value="Chromosome"/>
</dbReference>
<feature type="domain" description="FAD/NAD(P)-binding" evidence="11">
    <location>
        <begin position="395"/>
        <end position="476"/>
    </location>
</feature>
<evidence type="ECO:0000259" key="11">
    <source>
        <dbReference type="Pfam" id="PF07992"/>
    </source>
</evidence>
<dbReference type="GO" id="GO:0010181">
    <property type="term" value="F:FMN binding"/>
    <property type="evidence" value="ECO:0007669"/>
    <property type="project" value="InterPro"/>
</dbReference>
<evidence type="ECO:0000259" key="10">
    <source>
        <dbReference type="Pfam" id="PF00724"/>
    </source>
</evidence>
<dbReference type="InterPro" id="IPR051793">
    <property type="entry name" value="NADH:flavin_oxidoreductase"/>
</dbReference>
<dbReference type="PRINTS" id="PR00368">
    <property type="entry name" value="FADPNR"/>
</dbReference>
<dbReference type="Gene3D" id="3.50.50.60">
    <property type="entry name" value="FAD/NAD(P)-binding domain"/>
    <property type="match status" value="1"/>
</dbReference>
<evidence type="ECO:0000256" key="3">
    <source>
        <dbReference type="ARBA" id="ARBA00011048"/>
    </source>
</evidence>
<dbReference type="PRINTS" id="PR00411">
    <property type="entry name" value="PNDRDTASEI"/>
</dbReference>
<feature type="domain" description="FAD/NAD(P)-binding" evidence="11">
    <location>
        <begin position="483"/>
        <end position="674"/>
    </location>
</feature>
<dbReference type="STRING" id="398579.Spea_2146"/>
<dbReference type="PANTHER" id="PTHR42917:SF2">
    <property type="entry name" value="2,4-DIENOYL-COA REDUCTASE [(2E)-ENOYL-COA-PRODUCING]"/>
    <property type="match status" value="1"/>
</dbReference>
<keyword evidence="4" id="KW-0285">Flavoprotein</keyword>
<dbReference type="OrthoDB" id="8523426at2"/>
<evidence type="ECO:0000256" key="8">
    <source>
        <dbReference type="ARBA" id="ARBA00023004"/>
    </source>
</evidence>
<evidence type="ECO:0000256" key="2">
    <source>
        <dbReference type="ARBA" id="ARBA00001966"/>
    </source>
</evidence>
<keyword evidence="8" id="KW-0408">Iron</keyword>
<evidence type="ECO:0000256" key="1">
    <source>
        <dbReference type="ARBA" id="ARBA00001917"/>
    </source>
</evidence>
<dbReference type="InterPro" id="IPR036188">
    <property type="entry name" value="FAD/NAD-bd_sf"/>
</dbReference>
<keyword evidence="7" id="KW-0560">Oxidoreductase</keyword>
<dbReference type="SUPFAM" id="SSF51395">
    <property type="entry name" value="FMN-linked oxidoreductases"/>
    <property type="match status" value="1"/>
</dbReference>
<organism evidence="12 13">
    <name type="scientific">Shewanella pealeana (strain ATCC 700345 / ANG-SQ1)</name>
    <dbReference type="NCBI Taxonomy" id="398579"/>
    <lineage>
        <taxon>Bacteria</taxon>
        <taxon>Pseudomonadati</taxon>
        <taxon>Pseudomonadota</taxon>
        <taxon>Gammaproteobacteria</taxon>
        <taxon>Alteromonadales</taxon>
        <taxon>Shewanellaceae</taxon>
        <taxon>Shewanella</taxon>
    </lineage>
</organism>
<dbReference type="KEGG" id="spl:Spea_2146"/>
<comment type="cofactor">
    <cofactor evidence="2">
        <name>[4Fe-4S] cluster</name>
        <dbReference type="ChEBI" id="CHEBI:49883"/>
    </cofactor>
</comment>
<dbReference type="Gene3D" id="3.40.50.720">
    <property type="entry name" value="NAD(P)-binding Rossmann-like Domain"/>
    <property type="match status" value="1"/>
</dbReference>
<dbReference type="GO" id="GO:0051536">
    <property type="term" value="F:iron-sulfur cluster binding"/>
    <property type="evidence" value="ECO:0007669"/>
    <property type="project" value="UniProtKB-KW"/>
</dbReference>
<dbReference type="SUPFAM" id="SSF51905">
    <property type="entry name" value="FAD/NAD(P)-binding domain"/>
    <property type="match status" value="1"/>
</dbReference>
<dbReference type="RefSeq" id="WP_012155382.1">
    <property type="nucleotide sequence ID" value="NC_009901.1"/>
</dbReference>
<dbReference type="eggNOG" id="COG0446">
    <property type="taxonomic scope" value="Bacteria"/>
</dbReference>
<accession>A8H4H9</accession>
<dbReference type="InterPro" id="IPR013785">
    <property type="entry name" value="Aldolase_TIM"/>
</dbReference>
<dbReference type="EMBL" id="CP000851">
    <property type="protein sequence ID" value="ABV87466.1"/>
    <property type="molecule type" value="Genomic_DNA"/>
</dbReference>
<comment type="cofactor">
    <cofactor evidence="1">
        <name>FMN</name>
        <dbReference type="ChEBI" id="CHEBI:58210"/>
    </cofactor>
</comment>
<sequence length="706" mass="76188">MANFEHLLKPGKIGSLTLKNRMVMAPMGSNFAESNGHCGERIQAFYEERAKGGAALLTMGVGAIAYPAGTAEPYQVGISSDEFIPGLKQLTDRVHKHGAKIAIQLQHAGKTAVRDLAEGRDLWVPSMPPATNSDMMKTLTHSELASFIRPKAGGQIKIRVMDQADIKQMVAWFASAALRAKQAGFDGVEIHAAHSYIIAGFLSAYYNKRDDKYGGSLENRARLLLEVIAAVRQQVGNDYPVWLRLDAAELRTPGGITIEDCIEVAKLVEAAGLNALSISAYANTNRGDAFTEAPLVQKPAGFLHWAAEVSKHVSIPVTAVGRLEPDVADKAIGSGKIAFVAMARKLLADPELPNKIINNRAEEIRPCIYCYVCVSQIFINQRVKCAVNPRTGHESTLNIIATDKVKHIVIVGAGPSGMEAAKVASDRGHRVTLIERGSRLGGTLFFASMTYPENGKLLEYQINQLKQSKVDIRLNTEASVELLSQLQPDEILLAVGARRTSPNIVGSQLQHVWSGDELRLLMTGEGKDIAKQKLSLSQRAMFNAGSASGVTSSLDACRQLSKLWMPLGKKITVIGGGLVGLELAEFLALRGRDVTIIEPTRDLGSELSIVRRWRILQELNELGVKILTNSTVNKIDANNVTFTDKEDAAQTLASDSVIMAQGAAPNSDFEQMLVAEGFKISSIGDGSAVNYIEGAISSGMKAAIEL</sequence>
<dbReference type="PANTHER" id="PTHR42917">
    <property type="entry name" value="2,4-DIENOYL-COA REDUCTASE"/>
    <property type="match status" value="1"/>
</dbReference>
<dbReference type="GO" id="GO:0046872">
    <property type="term" value="F:metal ion binding"/>
    <property type="evidence" value="ECO:0007669"/>
    <property type="project" value="UniProtKB-KW"/>
</dbReference>
<dbReference type="Pfam" id="PF07992">
    <property type="entry name" value="Pyr_redox_2"/>
    <property type="match status" value="2"/>
</dbReference>
<evidence type="ECO:0000256" key="9">
    <source>
        <dbReference type="ARBA" id="ARBA00023014"/>
    </source>
</evidence>
<dbReference type="InterPro" id="IPR023753">
    <property type="entry name" value="FAD/NAD-binding_dom"/>
</dbReference>
<gene>
    <name evidence="12" type="ordered locus">Spea_2146</name>
</gene>
<comment type="similarity">
    <text evidence="3">In the N-terminal section; belongs to the NADH:flavin oxidoreductase/NADH oxidase family.</text>
</comment>
<reference evidence="12 13" key="1">
    <citation type="submission" date="2007-10" db="EMBL/GenBank/DDBJ databases">
        <title>Complete sequence of Shewanella pealeana ATCC 700345.</title>
        <authorList>
            <consortium name="US DOE Joint Genome Institute"/>
            <person name="Copeland A."/>
            <person name="Lucas S."/>
            <person name="Lapidus A."/>
            <person name="Barry K."/>
            <person name="Glavina del Rio T."/>
            <person name="Dalin E."/>
            <person name="Tice H."/>
            <person name="Pitluck S."/>
            <person name="Chertkov O."/>
            <person name="Brettin T."/>
            <person name="Bruce D."/>
            <person name="Detter J.C."/>
            <person name="Han C."/>
            <person name="Schmutz J."/>
            <person name="Larimer F."/>
            <person name="Land M."/>
            <person name="Hauser L."/>
            <person name="Kyrpides N."/>
            <person name="Kim E."/>
            <person name="Zhao J.-S.Z."/>
            <person name="Manno D."/>
            <person name="Hawari J."/>
            <person name="Richardson P."/>
        </authorList>
    </citation>
    <scope>NUCLEOTIDE SEQUENCE [LARGE SCALE GENOMIC DNA]</scope>
    <source>
        <strain evidence="13">ATCC 700345 / ANG-SQ1</strain>
    </source>
</reference>
<evidence type="ECO:0000256" key="5">
    <source>
        <dbReference type="ARBA" id="ARBA00022643"/>
    </source>
</evidence>
<keyword evidence="5" id="KW-0288">FMN</keyword>
<dbReference type="Pfam" id="PF00724">
    <property type="entry name" value="Oxidored_FMN"/>
    <property type="match status" value="1"/>
</dbReference>
<evidence type="ECO:0000256" key="7">
    <source>
        <dbReference type="ARBA" id="ARBA00023002"/>
    </source>
</evidence>
<dbReference type="eggNOG" id="COG1902">
    <property type="taxonomic scope" value="Bacteria"/>
</dbReference>
<dbReference type="InterPro" id="IPR001155">
    <property type="entry name" value="OxRdtase_FMN_N"/>
</dbReference>
<name>A8H4H9_SHEPA</name>
<evidence type="ECO:0000256" key="6">
    <source>
        <dbReference type="ARBA" id="ARBA00022723"/>
    </source>
</evidence>